<organism evidence="1 2">
    <name type="scientific">Staphylococcus borealis</name>
    <dbReference type="NCBI Taxonomy" id="2742203"/>
    <lineage>
        <taxon>Bacteria</taxon>
        <taxon>Bacillati</taxon>
        <taxon>Bacillota</taxon>
        <taxon>Bacilli</taxon>
        <taxon>Bacillales</taxon>
        <taxon>Staphylococcaceae</taxon>
        <taxon>Staphylococcus</taxon>
    </lineage>
</organism>
<protein>
    <submittedName>
        <fullName evidence="1">Uncharacterized protein</fullName>
    </submittedName>
</protein>
<keyword evidence="2" id="KW-1185">Reference proteome</keyword>
<dbReference type="EMBL" id="JABVEG010000001">
    <property type="protein sequence ID" value="NUI81602.1"/>
    <property type="molecule type" value="Genomic_DNA"/>
</dbReference>
<evidence type="ECO:0000313" key="2">
    <source>
        <dbReference type="Proteomes" id="UP000610527"/>
    </source>
</evidence>
<reference evidence="1 2" key="1">
    <citation type="submission" date="2020-06" db="EMBL/GenBank/DDBJ databases">
        <title>Staphylococcus borealis sp. nov. -A novel member of the Staphylococcaceae family isolated from skin and blood in humans.</title>
        <authorList>
            <person name="Pain M."/>
            <person name="Wolden R."/>
            <person name="Jaen-Luchoro D."/>
            <person name="Salva-Serra F."/>
            <person name="Iglesias B.P."/>
            <person name="Karlsson R."/>
            <person name="Klingenberg C."/>
            <person name="Cavanagh J.P."/>
        </authorList>
    </citation>
    <scope>NUCLEOTIDE SEQUENCE [LARGE SCALE GENOMIC DNA]</scope>
    <source>
        <strain evidence="1 2">58-22</strain>
    </source>
</reference>
<dbReference type="RefSeq" id="WP_174841336.1">
    <property type="nucleotide sequence ID" value="NZ_CUEE01000001.1"/>
</dbReference>
<accession>A0ABX2LRK3</accession>
<dbReference type="Proteomes" id="UP000610527">
    <property type="component" value="Unassembled WGS sequence"/>
</dbReference>
<proteinExistence type="predicted"/>
<sequence>MATLQELFEQLDYWKQYSPKRYGGSMMKVAKIGETKKQIYDSVSIEDIRTYILNKK</sequence>
<gene>
    <name evidence="1" type="ORF">HUN84_02345</name>
</gene>
<comment type="caution">
    <text evidence="1">The sequence shown here is derived from an EMBL/GenBank/DDBJ whole genome shotgun (WGS) entry which is preliminary data.</text>
</comment>
<evidence type="ECO:0000313" key="1">
    <source>
        <dbReference type="EMBL" id="NUI81602.1"/>
    </source>
</evidence>
<dbReference type="GeneID" id="74187552"/>
<name>A0ABX2LRK3_9STAP</name>